<evidence type="ECO:0000256" key="1">
    <source>
        <dbReference type="SAM" id="SignalP"/>
    </source>
</evidence>
<comment type="caution">
    <text evidence="2">The sequence shown here is derived from an EMBL/GenBank/DDBJ whole genome shotgun (WGS) entry which is preliminary data.</text>
</comment>
<feature type="signal peptide" evidence="1">
    <location>
        <begin position="1"/>
        <end position="24"/>
    </location>
</feature>
<gene>
    <name evidence="2" type="ORF">PGTUg99_023622</name>
</gene>
<sequence length="291" mass="31811">MIAYRCVLIVVISILLARTFPVDAKGCWNVNGDVHRKRNNKDCYACVAIAIKKIIFDTSGKAPHLPTDEGAVKTISGGCSLIVNNPNHAIVTEPDIKVALEALFKKCPNIGGYVMFPNVPTASLEIRERAPAGSRYEAFNPDAELDKPYCYQAKGMPDIKANDDCIKAYEGLSTDPQGRISPTTNGVHVVFQSCYASQTGQANIRTPLLLANDWHEQNSTMKKDADPIVKNMITKCDKKSGFVNLRGAQGKNGRVFVETHAAQIVDSKDGSSSFLNSTFQLHRYPISHLVG</sequence>
<evidence type="ECO:0000313" key="3">
    <source>
        <dbReference type="Proteomes" id="UP000325313"/>
    </source>
</evidence>
<proteinExistence type="predicted"/>
<dbReference type="AlphaFoldDB" id="A0A5B0QLY4"/>
<feature type="chain" id="PRO_5023020832" evidence="1">
    <location>
        <begin position="25"/>
        <end position="291"/>
    </location>
</feature>
<protein>
    <submittedName>
        <fullName evidence="2">Uncharacterized protein</fullName>
    </submittedName>
</protein>
<dbReference type="EMBL" id="VDEP01000273">
    <property type="protein sequence ID" value="KAA1114133.1"/>
    <property type="molecule type" value="Genomic_DNA"/>
</dbReference>
<keyword evidence="1" id="KW-0732">Signal</keyword>
<evidence type="ECO:0000313" key="2">
    <source>
        <dbReference type="EMBL" id="KAA1114133.1"/>
    </source>
</evidence>
<reference evidence="2 3" key="1">
    <citation type="submission" date="2019-05" db="EMBL/GenBank/DDBJ databases">
        <title>Emergence of the Ug99 lineage of the wheat stem rust pathogen through somatic hybridization.</title>
        <authorList>
            <person name="Li F."/>
            <person name="Upadhyaya N.M."/>
            <person name="Sperschneider J."/>
            <person name="Matny O."/>
            <person name="Nguyen-Phuc H."/>
            <person name="Mago R."/>
            <person name="Raley C."/>
            <person name="Miller M.E."/>
            <person name="Silverstein K.A.T."/>
            <person name="Henningsen E."/>
            <person name="Hirsch C.D."/>
            <person name="Visser B."/>
            <person name="Pretorius Z.A."/>
            <person name="Steffenson B.J."/>
            <person name="Schwessinger B."/>
            <person name="Dodds P.N."/>
            <person name="Figueroa M."/>
        </authorList>
    </citation>
    <scope>NUCLEOTIDE SEQUENCE [LARGE SCALE GENOMIC DNA]</scope>
    <source>
        <strain evidence="2 3">Ug99</strain>
    </source>
</reference>
<name>A0A5B0QLY4_PUCGR</name>
<accession>A0A5B0QLY4</accession>
<dbReference type="Proteomes" id="UP000325313">
    <property type="component" value="Unassembled WGS sequence"/>
</dbReference>
<organism evidence="2 3">
    <name type="scientific">Puccinia graminis f. sp. tritici</name>
    <dbReference type="NCBI Taxonomy" id="56615"/>
    <lineage>
        <taxon>Eukaryota</taxon>
        <taxon>Fungi</taxon>
        <taxon>Dikarya</taxon>
        <taxon>Basidiomycota</taxon>
        <taxon>Pucciniomycotina</taxon>
        <taxon>Pucciniomycetes</taxon>
        <taxon>Pucciniales</taxon>
        <taxon>Pucciniaceae</taxon>
        <taxon>Puccinia</taxon>
    </lineage>
</organism>